<gene>
    <name evidence="2" type="ORF">XM38_036740</name>
</gene>
<keyword evidence="1" id="KW-0472">Membrane</keyword>
<dbReference type="AlphaFoldDB" id="A0A1Z3HR34"/>
<dbReference type="RefSeq" id="WP_187329455.1">
    <property type="nucleotide sequence ID" value="NZ_CP021983.2"/>
</dbReference>
<evidence type="ECO:0000313" key="2">
    <source>
        <dbReference type="EMBL" id="ASC72716.1"/>
    </source>
</evidence>
<feature type="transmembrane region" description="Helical" evidence="1">
    <location>
        <begin position="7"/>
        <end position="23"/>
    </location>
</feature>
<proteinExistence type="predicted"/>
<protein>
    <submittedName>
        <fullName evidence="2">Uncharacterized protein</fullName>
    </submittedName>
</protein>
<dbReference type="EMBL" id="CP021983">
    <property type="protein sequence ID" value="ASC72716.1"/>
    <property type="molecule type" value="Genomic_DNA"/>
</dbReference>
<keyword evidence="1" id="KW-0812">Transmembrane</keyword>
<dbReference type="KEGG" id="hhg:XM38_036740"/>
<sequence length="51" mass="5469">MFTGIDIIVLLVVIGFVLYLAAPESNPTLFQWDPLAALVVIAVIILVVSSL</sequence>
<name>A0A1Z3HR34_9CYAN</name>
<feature type="transmembrane region" description="Helical" evidence="1">
    <location>
        <begin position="29"/>
        <end position="48"/>
    </location>
</feature>
<reference evidence="2 3" key="1">
    <citation type="journal article" date="2016" name="Biochim. Biophys. Acta">
        <title>Characterization of red-shifted phycobilisomes isolated from the chlorophyll f-containing cyanobacterium Halomicronema hongdechloris.</title>
        <authorList>
            <person name="Li Y."/>
            <person name="Lin Y."/>
            <person name="Garvey C.J."/>
            <person name="Birch D."/>
            <person name="Corkery R.W."/>
            <person name="Loughlin P.C."/>
            <person name="Scheer H."/>
            <person name="Willows R.D."/>
            <person name="Chen M."/>
        </authorList>
    </citation>
    <scope>NUCLEOTIDE SEQUENCE [LARGE SCALE GENOMIC DNA]</scope>
    <source>
        <strain evidence="2 3">C2206</strain>
    </source>
</reference>
<organism evidence="2 3">
    <name type="scientific">Halomicronema hongdechloris C2206</name>
    <dbReference type="NCBI Taxonomy" id="1641165"/>
    <lineage>
        <taxon>Bacteria</taxon>
        <taxon>Bacillati</taxon>
        <taxon>Cyanobacteriota</taxon>
        <taxon>Cyanophyceae</taxon>
        <taxon>Nodosilineales</taxon>
        <taxon>Nodosilineaceae</taxon>
        <taxon>Halomicronema</taxon>
    </lineage>
</organism>
<accession>A0A1Z3HR34</accession>
<evidence type="ECO:0000256" key="1">
    <source>
        <dbReference type="SAM" id="Phobius"/>
    </source>
</evidence>
<keyword evidence="1" id="KW-1133">Transmembrane helix</keyword>
<evidence type="ECO:0000313" key="3">
    <source>
        <dbReference type="Proteomes" id="UP000191901"/>
    </source>
</evidence>
<keyword evidence="3" id="KW-1185">Reference proteome</keyword>
<dbReference type="Proteomes" id="UP000191901">
    <property type="component" value="Chromosome"/>
</dbReference>